<feature type="region of interest" description="Disordered" evidence="4">
    <location>
        <begin position="275"/>
        <end position="304"/>
    </location>
</feature>
<dbReference type="InterPro" id="IPR001876">
    <property type="entry name" value="Znf_RanBP2"/>
</dbReference>
<evidence type="ECO:0000256" key="3">
    <source>
        <dbReference type="ARBA" id="ARBA00022833"/>
    </source>
</evidence>
<feature type="compositionally biased region" description="Polar residues" evidence="4">
    <location>
        <begin position="1"/>
        <end position="21"/>
    </location>
</feature>
<dbReference type="GO" id="GO:0008270">
    <property type="term" value="F:zinc ion binding"/>
    <property type="evidence" value="ECO:0007669"/>
    <property type="project" value="UniProtKB-KW"/>
</dbReference>
<feature type="compositionally biased region" description="Polar residues" evidence="4">
    <location>
        <begin position="276"/>
        <end position="289"/>
    </location>
</feature>
<dbReference type="AlphaFoldDB" id="A0A4S2MMJ5"/>
<keyword evidence="1" id="KW-0479">Metal-binding</keyword>
<feature type="compositionally biased region" description="Low complexity" evidence="4">
    <location>
        <begin position="141"/>
        <end position="150"/>
    </location>
</feature>
<dbReference type="InParanoid" id="A0A4S2MMJ5"/>
<reference evidence="6 7" key="1">
    <citation type="submission" date="2019-04" db="EMBL/GenBank/DDBJ databases">
        <title>Comparative genomics and transcriptomics to analyze fruiting body development in filamentous ascomycetes.</title>
        <authorList>
            <consortium name="DOE Joint Genome Institute"/>
            <person name="Lutkenhaus R."/>
            <person name="Traeger S."/>
            <person name="Breuer J."/>
            <person name="Kuo A."/>
            <person name="Lipzen A."/>
            <person name="Pangilinan J."/>
            <person name="Dilworth D."/>
            <person name="Sandor L."/>
            <person name="Poggeler S."/>
            <person name="Barry K."/>
            <person name="Grigoriev I.V."/>
            <person name="Nowrousian M."/>
        </authorList>
    </citation>
    <scope>NUCLEOTIDE SEQUENCE [LARGE SCALE GENOMIC DNA]</scope>
    <source>
        <strain evidence="6 7">CBS 389.68</strain>
    </source>
</reference>
<accession>A0A4S2MMJ5</accession>
<dbReference type="Proteomes" id="UP000298138">
    <property type="component" value="Unassembled WGS sequence"/>
</dbReference>
<gene>
    <name evidence="6" type="ORF">EX30DRAFT_343227</name>
</gene>
<feature type="domain" description="RanBP2-type" evidence="5">
    <location>
        <begin position="336"/>
        <end position="355"/>
    </location>
</feature>
<evidence type="ECO:0000259" key="5">
    <source>
        <dbReference type="PROSITE" id="PS01358"/>
    </source>
</evidence>
<evidence type="ECO:0000256" key="1">
    <source>
        <dbReference type="ARBA" id="ARBA00022723"/>
    </source>
</evidence>
<organism evidence="6 7">
    <name type="scientific">Ascodesmis nigricans</name>
    <dbReference type="NCBI Taxonomy" id="341454"/>
    <lineage>
        <taxon>Eukaryota</taxon>
        <taxon>Fungi</taxon>
        <taxon>Dikarya</taxon>
        <taxon>Ascomycota</taxon>
        <taxon>Pezizomycotina</taxon>
        <taxon>Pezizomycetes</taxon>
        <taxon>Pezizales</taxon>
        <taxon>Ascodesmidaceae</taxon>
        <taxon>Ascodesmis</taxon>
    </lineage>
</organism>
<feature type="compositionally biased region" description="Basic and acidic residues" evidence="4">
    <location>
        <begin position="122"/>
        <end position="134"/>
    </location>
</feature>
<dbReference type="EMBL" id="ML220142">
    <property type="protein sequence ID" value="TGZ78321.1"/>
    <property type="molecule type" value="Genomic_DNA"/>
</dbReference>
<feature type="compositionally biased region" description="Polar residues" evidence="4">
    <location>
        <begin position="96"/>
        <end position="105"/>
    </location>
</feature>
<feature type="compositionally biased region" description="Polar residues" evidence="4">
    <location>
        <begin position="243"/>
        <end position="253"/>
    </location>
</feature>
<feature type="region of interest" description="Disordered" evidence="4">
    <location>
        <begin position="1"/>
        <end position="263"/>
    </location>
</feature>
<feature type="compositionally biased region" description="Polar residues" evidence="4">
    <location>
        <begin position="152"/>
        <end position="187"/>
    </location>
</feature>
<dbReference type="PROSITE" id="PS01358">
    <property type="entry name" value="ZF_RANBP2_1"/>
    <property type="match status" value="1"/>
</dbReference>
<evidence type="ECO:0000313" key="6">
    <source>
        <dbReference type="EMBL" id="TGZ78321.1"/>
    </source>
</evidence>
<evidence type="ECO:0000256" key="4">
    <source>
        <dbReference type="SAM" id="MobiDB-lite"/>
    </source>
</evidence>
<keyword evidence="3" id="KW-0862">Zinc</keyword>
<keyword evidence="7" id="KW-1185">Reference proteome</keyword>
<evidence type="ECO:0000313" key="7">
    <source>
        <dbReference type="Proteomes" id="UP000298138"/>
    </source>
</evidence>
<protein>
    <recommendedName>
        <fullName evidence="5">RanBP2-type domain-containing protein</fullName>
    </recommendedName>
</protein>
<proteinExistence type="predicted"/>
<sequence length="395" mass="44331">MSSTPRKMETQPVSPRNNGPQGTPHKMENQPVLPTRHDGLQMTPHKMEKQPVFPHQDDSMMTPHKMEKQPALPARNNRQYMTPHKMEKQPAKPVSSRYNSPQAQSIEMLPMPRSFQPNRSDPLSKHSTMDETSPHRKPFTLSPLEESPLSKLANTHNISSFLTPTTSNSRDSSITNTTYYPRSSMNSDYDEKPLLHQRYSKQSELSDVSEKPSEMSFTNGADDTPLALSPNKASMNPPGLTERATSSRTSPAGSPSKPSPYTPLSNFTLSPLLAISPTNPNVGTQQNRASHGGESAISGRGTQQHVPLSFPRAIEYIDPRTLEFVPDPAPAGSEIWWCCFCEQLNPIYFQLCMVCEQDRCTDCKAVWARKEINWGDPKTAWYGPEGVYHPRNHRH</sequence>
<keyword evidence="2" id="KW-0863">Zinc-finger</keyword>
<feature type="compositionally biased region" description="Basic and acidic residues" evidence="4">
    <location>
        <begin position="35"/>
        <end position="49"/>
    </location>
</feature>
<evidence type="ECO:0000256" key="2">
    <source>
        <dbReference type="ARBA" id="ARBA00022771"/>
    </source>
</evidence>
<name>A0A4S2MMJ5_9PEZI</name>